<evidence type="ECO:0000256" key="1">
    <source>
        <dbReference type="SAM" id="Phobius"/>
    </source>
</evidence>
<dbReference type="InterPro" id="IPR012507">
    <property type="entry name" value="YibE_F"/>
</dbReference>
<protein>
    <recommendedName>
        <fullName evidence="5">YibE/F family protein</fullName>
    </recommendedName>
</protein>
<keyword evidence="1" id="KW-0472">Membrane</keyword>
<organism evidence="3 4">
    <name type="scientific">Candidatus Roizmanbacteria bacterium RIFCSPHIGHO2_01_FULL_39_8</name>
    <dbReference type="NCBI Taxonomy" id="1802033"/>
    <lineage>
        <taxon>Bacteria</taxon>
        <taxon>Candidatus Roizmaniibacteriota</taxon>
    </lineage>
</organism>
<feature type="transmembrane region" description="Helical" evidence="1">
    <location>
        <begin position="132"/>
        <end position="152"/>
    </location>
</feature>
<evidence type="ECO:0000313" key="4">
    <source>
        <dbReference type="Proteomes" id="UP000177026"/>
    </source>
</evidence>
<dbReference type="EMBL" id="MFZI01000074">
    <property type="protein sequence ID" value="OGK18168.1"/>
    <property type="molecule type" value="Genomic_DNA"/>
</dbReference>
<dbReference type="Pfam" id="PF07907">
    <property type="entry name" value="YibE_F"/>
    <property type="match status" value="1"/>
</dbReference>
<evidence type="ECO:0000313" key="3">
    <source>
        <dbReference type="EMBL" id="OGK18168.1"/>
    </source>
</evidence>
<keyword evidence="1" id="KW-1133">Transmembrane helix</keyword>
<feature type="transmembrane region" description="Helical" evidence="1">
    <location>
        <begin position="158"/>
        <end position="176"/>
    </location>
</feature>
<dbReference type="PANTHER" id="PTHR41771:SF1">
    <property type="entry name" value="MEMBRANE PROTEIN"/>
    <property type="match status" value="1"/>
</dbReference>
<feature type="transmembrane region" description="Helical" evidence="1">
    <location>
        <begin position="107"/>
        <end position="125"/>
    </location>
</feature>
<reference evidence="3 4" key="1">
    <citation type="journal article" date="2016" name="Nat. Commun.">
        <title>Thousands of microbial genomes shed light on interconnected biogeochemical processes in an aquifer system.</title>
        <authorList>
            <person name="Anantharaman K."/>
            <person name="Brown C.T."/>
            <person name="Hug L.A."/>
            <person name="Sharon I."/>
            <person name="Castelle C.J."/>
            <person name="Probst A.J."/>
            <person name="Thomas B.C."/>
            <person name="Singh A."/>
            <person name="Wilkins M.J."/>
            <person name="Karaoz U."/>
            <person name="Brodie E.L."/>
            <person name="Williams K.H."/>
            <person name="Hubbard S.S."/>
            <person name="Banfield J.F."/>
        </authorList>
    </citation>
    <scope>NUCLEOTIDE SEQUENCE [LARGE SCALE GENOMIC DNA]</scope>
</reference>
<feature type="signal peptide" evidence="2">
    <location>
        <begin position="1"/>
        <end position="21"/>
    </location>
</feature>
<keyword evidence="2" id="KW-0732">Signal</keyword>
<gene>
    <name evidence="3" type="ORF">A2866_04730</name>
</gene>
<feature type="transmembrane region" description="Helical" evidence="1">
    <location>
        <begin position="285"/>
        <end position="307"/>
    </location>
</feature>
<evidence type="ECO:0000256" key="2">
    <source>
        <dbReference type="SAM" id="SignalP"/>
    </source>
</evidence>
<name>A0A1F7GGT0_9BACT</name>
<dbReference type="PANTHER" id="PTHR41771">
    <property type="entry name" value="MEMBRANE PROTEIN-RELATED"/>
    <property type="match status" value="1"/>
</dbReference>
<feature type="chain" id="PRO_5009529177" description="YibE/F family protein" evidence="2">
    <location>
        <begin position="22"/>
        <end position="355"/>
    </location>
</feature>
<dbReference type="AlphaFoldDB" id="A0A1F7GGT0"/>
<accession>A0A1F7GGT0</accession>
<keyword evidence="1" id="KW-0812">Transmembrane</keyword>
<evidence type="ECO:0008006" key="5">
    <source>
        <dbReference type="Google" id="ProtNLM"/>
    </source>
</evidence>
<dbReference type="Proteomes" id="UP000177026">
    <property type="component" value="Unassembled WGS sequence"/>
</dbReference>
<feature type="transmembrane region" description="Helical" evidence="1">
    <location>
        <begin position="229"/>
        <end position="247"/>
    </location>
</feature>
<feature type="transmembrane region" description="Helical" evidence="1">
    <location>
        <begin position="327"/>
        <end position="352"/>
    </location>
</feature>
<sequence length="355" mass="39274">MKKVFFLILVVFSLLTKTAFAQENKTEYYQAEVIKAELYRSPQIGQIQKLTVKITQGNLKNKTYNIQVPIVSGDIKNRFEIKEPIIVSYEKLPGGQENVLVVDRVRTSPLLILFFLFLVVVFLIGRLKGFTSFLGMLFTFLIIIQFIVPQILIGNDPVIVSLLAALFIIPVSFILSHGFNKKTFVAIGGTCISLILTGVLAYIFVKMTRLTGYAAEEAVYLQTLKGNAFNIKGLLLAGILIGSMGILDDITISQTSIVEELHKTDKTLSFRKLYQKGMNVGRDHIASLVNTLVLVYAGASLPLFLLFTNSNMNYSMAISNEVIATEIVRTLVSSIGIIAAVPITTLLASYFAKKV</sequence>
<comment type="caution">
    <text evidence="3">The sequence shown here is derived from an EMBL/GenBank/DDBJ whole genome shotgun (WGS) entry which is preliminary data.</text>
</comment>
<feature type="transmembrane region" description="Helical" evidence="1">
    <location>
        <begin position="183"/>
        <end position="205"/>
    </location>
</feature>
<proteinExistence type="predicted"/>